<accession>A0A0E9VXU6</accession>
<sequence>MLSQGKVGVSVVLHCR</sequence>
<reference evidence="1" key="2">
    <citation type="journal article" date="2015" name="Fish Shellfish Immunol.">
        <title>Early steps in the European eel (Anguilla anguilla)-Vibrio vulnificus interaction in the gills: Role of the RtxA13 toxin.</title>
        <authorList>
            <person name="Callol A."/>
            <person name="Pajuelo D."/>
            <person name="Ebbesson L."/>
            <person name="Teles M."/>
            <person name="MacKenzie S."/>
            <person name="Amaro C."/>
        </authorList>
    </citation>
    <scope>NUCLEOTIDE SEQUENCE</scope>
</reference>
<evidence type="ECO:0000313" key="1">
    <source>
        <dbReference type="EMBL" id="JAH82964.1"/>
    </source>
</evidence>
<reference evidence="1" key="1">
    <citation type="submission" date="2014-11" db="EMBL/GenBank/DDBJ databases">
        <authorList>
            <person name="Amaro Gonzalez C."/>
        </authorList>
    </citation>
    <scope>NUCLEOTIDE SEQUENCE</scope>
</reference>
<organism evidence="1">
    <name type="scientific">Anguilla anguilla</name>
    <name type="common">European freshwater eel</name>
    <name type="synonym">Muraena anguilla</name>
    <dbReference type="NCBI Taxonomy" id="7936"/>
    <lineage>
        <taxon>Eukaryota</taxon>
        <taxon>Metazoa</taxon>
        <taxon>Chordata</taxon>
        <taxon>Craniata</taxon>
        <taxon>Vertebrata</taxon>
        <taxon>Euteleostomi</taxon>
        <taxon>Actinopterygii</taxon>
        <taxon>Neopterygii</taxon>
        <taxon>Teleostei</taxon>
        <taxon>Anguilliformes</taxon>
        <taxon>Anguillidae</taxon>
        <taxon>Anguilla</taxon>
    </lineage>
</organism>
<name>A0A0E9VXU6_ANGAN</name>
<dbReference type="AlphaFoldDB" id="A0A0E9VXU6"/>
<proteinExistence type="predicted"/>
<protein>
    <submittedName>
        <fullName evidence="1">Uncharacterized protein</fullName>
    </submittedName>
</protein>
<dbReference type="EMBL" id="GBXM01025613">
    <property type="protein sequence ID" value="JAH82964.1"/>
    <property type="molecule type" value="Transcribed_RNA"/>
</dbReference>